<keyword evidence="3" id="KW-1185">Reference proteome</keyword>
<keyword evidence="1" id="KW-0812">Transmembrane</keyword>
<dbReference type="VEuPathDB" id="FungiDB:BDV34DRAFT_200657"/>
<keyword evidence="1" id="KW-0472">Membrane</keyword>
<reference evidence="2 3" key="1">
    <citation type="submission" date="2019-04" db="EMBL/GenBank/DDBJ databases">
        <title>Fungal friends and foes A comparative genomics study of 23 Aspergillus species from section Flavi.</title>
        <authorList>
            <consortium name="DOE Joint Genome Institute"/>
            <person name="Kjaerbolling I."/>
            <person name="Vesth T.C."/>
            <person name="Frisvad J.C."/>
            <person name="Nybo J.L."/>
            <person name="Theobald S."/>
            <person name="Kildgaard S."/>
            <person name="Petersen T.I."/>
            <person name="Kuo A."/>
            <person name="Sato A."/>
            <person name="Lyhne E.K."/>
            <person name="Kogle M.E."/>
            <person name="Wiebenga A."/>
            <person name="Kun R.S."/>
            <person name="Lubbers R.J."/>
            <person name="Makela M.R."/>
            <person name="Barry K."/>
            <person name="Chovatia M."/>
            <person name="Clum A."/>
            <person name="Daum C."/>
            <person name="Haridas S."/>
            <person name="He G."/>
            <person name="LaButti K."/>
            <person name="Lipzen A."/>
            <person name="Mondo S."/>
            <person name="Pangilinan J."/>
            <person name="Riley R."/>
            <person name="Salamov A."/>
            <person name="Simmons B.A."/>
            <person name="Magnuson J.K."/>
            <person name="Henrissat B."/>
            <person name="Mortensen U.H."/>
            <person name="Larsen T.O."/>
            <person name="De vries R.P."/>
            <person name="Grigoriev I.V."/>
            <person name="Machida M."/>
            <person name="Baker S.E."/>
            <person name="Andersen M.R."/>
        </authorList>
    </citation>
    <scope>NUCLEOTIDE SEQUENCE [LARGE SCALE GENOMIC DNA]</scope>
    <source>
        <strain evidence="2 3">CBS 117618</strain>
    </source>
</reference>
<dbReference type="AlphaFoldDB" id="A0A5N6DC00"/>
<proteinExistence type="predicted"/>
<gene>
    <name evidence="2" type="ORF">BDV34DRAFT_200657</name>
</gene>
<dbReference type="EMBL" id="ML735002">
    <property type="protein sequence ID" value="KAB8202548.1"/>
    <property type="molecule type" value="Genomic_DNA"/>
</dbReference>
<evidence type="ECO:0000256" key="1">
    <source>
        <dbReference type="SAM" id="Phobius"/>
    </source>
</evidence>
<feature type="transmembrane region" description="Helical" evidence="1">
    <location>
        <begin position="39"/>
        <end position="60"/>
    </location>
</feature>
<accession>A0A5N6DC00</accession>
<evidence type="ECO:0000313" key="3">
    <source>
        <dbReference type="Proteomes" id="UP000326532"/>
    </source>
</evidence>
<dbReference type="Proteomes" id="UP000326532">
    <property type="component" value="Unassembled WGS sequence"/>
</dbReference>
<keyword evidence="1" id="KW-1133">Transmembrane helix</keyword>
<evidence type="ECO:0000313" key="2">
    <source>
        <dbReference type="EMBL" id="KAB8202548.1"/>
    </source>
</evidence>
<name>A0A5N6DC00_ASPPA</name>
<protein>
    <submittedName>
        <fullName evidence="2">Uncharacterized protein</fullName>
    </submittedName>
</protein>
<sequence length="65" mass="7179">MSEILRARWDYHAPSRTPDLFVALRLAEDGSINGCFTSIIISVPSLISTLFAKVTALSLFPSLLR</sequence>
<organism evidence="2 3">
    <name type="scientific">Aspergillus parasiticus</name>
    <dbReference type="NCBI Taxonomy" id="5067"/>
    <lineage>
        <taxon>Eukaryota</taxon>
        <taxon>Fungi</taxon>
        <taxon>Dikarya</taxon>
        <taxon>Ascomycota</taxon>
        <taxon>Pezizomycotina</taxon>
        <taxon>Eurotiomycetes</taxon>
        <taxon>Eurotiomycetidae</taxon>
        <taxon>Eurotiales</taxon>
        <taxon>Aspergillaceae</taxon>
        <taxon>Aspergillus</taxon>
        <taxon>Aspergillus subgen. Circumdati</taxon>
    </lineage>
</organism>